<feature type="transmembrane region" description="Helical" evidence="6">
    <location>
        <begin position="278"/>
        <end position="299"/>
    </location>
</feature>
<dbReference type="Pfam" id="PF00482">
    <property type="entry name" value="T2SSF"/>
    <property type="match status" value="1"/>
</dbReference>
<evidence type="ECO:0000256" key="5">
    <source>
        <dbReference type="ARBA" id="ARBA00023136"/>
    </source>
</evidence>
<evidence type="ECO:0000256" key="3">
    <source>
        <dbReference type="ARBA" id="ARBA00022692"/>
    </source>
</evidence>
<organism evidence="8 9">
    <name type="scientific">Spectribacter hydrogenoxidans</name>
    <dbReference type="NCBI Taxonomy" id="3075608"/>
    <lineage>
        <taxon>Bacteria</taxon>
        <taxon>Pseudomonadati</taxon>
        <taxon>Pseudomonadota</taxon>
        <taxon>Gammaproteobacteria</taxon>
        <taxon>Salinisphaerales</taxon>
        <taxon>Salinisphaeraceae</taxon>
        <taxon>Spectribacter</taxon>
    </lineage>
</organism>
<evidence type="ECO:0000256" key="1">
    <source>
        <dbReference type="ARBA" id="ARBA00004651"/>
    </source>
</evidence>
<dbReference type="InterPro" id="IPR018076">
    <property type="entry name" value="T2SS_GspF_dom"/>
</dbReference>
<dbReference type="Proteomes" id="UP001251857">
    <property type="component" value="Unassembled WGS sequence"/>
</dbReference>
<evidence type="ECO:0000259" key="7">
    <source>
        <dbReference type="Pfam" id="PF00482"/>
    </source>
</evidence>
<dbReference type="EMBL" id="JAVRIB010000017">
    <property type="protein sequence ID" value="MDT0636043.1"/>
    <property type="molecule type" value="Genomic_DNA"/>
</dbReference>
<sequence>MTLVILAAAMSLLLVVAAVWLFARAQSRAGDEALEERIGQTSTGDFVDELAGMRHLRRIRNPLTRNVCHQFWGAGIDMRPATANLLIIGFIGLVILLALINLLIGLALGAAVLAVSVLVLRQRVQARRRQIADQLPDFLEYVMRSLTAGNTLDEALQSAALESVEPCRSLFLSVSRQVRLGASMEETLSEAAAVHQLRALHILALSARVNRRFGGSMRRVIKSLISAIRRQDAASRELKAMTGETRFSAYVVAAIPIFISGIMFLINPGYYEPMIASGGGRIAMGVAVVLQVTGLVIIWRMMASLRDGGL</sequence>
<feature type="domain" description="Type II secretion system protein GspF" evidence="7">
    <location>
        <begin position="138"/>
        <end position="263"/>
    </location>
</feature>
<reference evidence="8 9" key="1">
    <citation type="submission" date="2023-09" db="EMBL/GenBank/DDBJ databases">
        <authorList>
            <person name="Rey-Velasco X."/>
        </authorList>
    </citation>
    <scope>NUCLEOTIDE SEQUENCE [LARGE SCALE GENOMIC DNA]</scope>
    <source>
        <strain evidence="8 9">W335</strain>
    </source>
</reference>
<name>A0ABU3C3A1_9GAMM</name>
<dbReference type="PANTHER" id="PTHR35007:SF1">
    <property type="entry name" value="PILUS ASSEMBLY PROTEIN"/>
    <property type="match status" value="1"/>
</dbReference>
<keyword evidence="9" id="KW-1185">Reference proteome</keyword>
<keyword evidence="5 6" id="KW-0472">Membrane</keyword>
<keyword evidence="2" id="KW-1003">Cell membrane</keyword>
<comment type="caution">
    <text evidence="8">The sequence shown here is derived from an EMBL/GenBank/DDBJ whole genome shotgun (WGS) entry which is preliminary data.</text>
</comment>
<accession>A0ABU3C3A1</accession>
<comment type="subcellular location">
    <subcellularLocation>
        <location evidence="1">Cell membrane</location>
        <topology evidence="1">Multi-pass membrane protein</topology>
    </subcellularLocation>
</comment>
<evidence type="ECO:0000313" key="8">
    <source>
        <dbReference type="EMBL" id="MDT0636043.1"/>
    </source>
</evidence>
<feature type="transmembrane region" description="Helical" evidence="6">
    <location>
        <begin position="247"/>
        <end position="266"/>
    </location>
</feature>
<evidence type="ECO:0000313" key="9">
    <source>
        <dbReference type="Proteomes" id="UP001251857"/>
    </source>
</evidence>
<feature type="transmembrane region" description="Helical" evidence="6">
    <location>
        <begin position="87"/>
        <end position="120"/>
    </location>
</feature>
<proteinExistence type="predicted"/>
<keyword evidence="3 6" id="KW-0812">Transmembrane</keyword>
<gene>
    <name evidence="8" type="ORF">RM532_13900</name>
</gene>
<evidence type="ECO:0000256" key="6">
    <source>
        <dbReference type="SAM" id="Phobius"/>
    </source>
</evidence>
<evidence type="ECO:0000256" key="2">
    <source>
        <dbReference type="ARBA" id="ARBA00022475"/>
    </source>
</evidence>
<keyword evidence="4 6" id="KW-1133">Transmembrane helix</keyword>
<dbReference type="PANTHER" id="PTHR35007">
    <property type="entry name" value="INTEGRAL MEMBRANE PROTEIN-RELATED"/>
    <property type="match status" value="1"/>
</dbReference>
<evidence type="ECO:0000256" key="4">
    <source>
        <dbReference type="ARBA" id="ARBA00022989"/>
    </source>
</evidence>
<dbReference type="RefSeq" id="WP_311653938.1">
    <property type="nucleotide sequence ID" value="NZ_JAVRIB010000017.1"/>
</dbReference>
<protein>
    <submittedName>
        <fullName evidence="8">Type II secretion system F family protein</fullName>
    </submittedName>
</protein>